<dbReference type="PANTHER" id="PTHR34599">
    <property type="entry name" value="PEROXIDASE-RELATED"/>
    <property type="match status" value="1"/>
</dbReference>
<dbReference type="Pfam" id="PF01569">
    <property type="entry name" value="PAP2"/>
    <property type="match status" value="1"/>
</dbReference>
<evidence type="ECO:0000259" key="2">
    <source>
        <dbReference type="Pfam" id="PF01569"/>
    </source>
</evidence>
<evidence type="ECO:0000313" key="3">
    <source>
        <dbReference type="EMBL" id="MBW4433870.1"/>
    </source>
</evidence>
<comment type="caution">
    <text evidence="3">The sequence shown here is derived from an EMBL/GenBank/DDBJ whole genome shotgun (WGS) entry which is preliminary data.</text>
</comment>
<organism evidence="3 4">
    <name type="scientific">Pelatocladus maniniholoensis HA4357-MV3</name>
    <dbReference type="NCBI Taxonomy" id="1117104"/>
    <lineage>
        <taxon>Bacteria</taxon>
        <taxon>Bacillati</taxon>
        <taxon>Cyanobacteriota</taxon>
        <taxon>Cyanophyceae</taxon>
        <taxon>Nostocales</taxon>
        <taxon>Nostocaceae</taxon>
        <taxon>Pelatocladus</taxon>
    </lineage>
</organism>
<protein>
    <submittedName>
        <fullName evidence="3">Vanadium-dependent haloperoxidase</fullName>
    </submittedName>
</protein>
<dbReference type="InterPro" id="IPR052559">
    <property type="entry name" value="V-haloperoxidase"/>
</dbReference>
<dbReference type="InterPro" id="IPR000326">
    <property type="entry name" value="PAP2/HPO"/>
</dbReference>
<feature type="transmembrane region" description="Helical" evidence="1">
    <location>
        <begin position="21"/>
        <end position="39"/>
    </location>
</feature>
<evidence type="ECO:0000313" key="4">
    <source>
        <dbReference type="Proteomes" id="UP000813215"/>
    </source>
</evidence>
<dbReference type="InterPro" id="IPR016119">
    <property type="entry name" value="Br/Cl_peroxidase_C"/>
</dbReference>
<proteinExistence type="predicted"/>
<dbReference type="Proteomes" id="UP000813215">
    <property type="component" value="Unassembled WGS sequence"/>
</dbReference>
<feature type="domain" description="Phosphatidic acid phosphatase type 2/haloperoxidase" evidence="2">
    <location>
        <begin position="37"/>
        <end position="192"/>
    </location>
</feature>
<keyword evidence="1" id="KW-0812">Transmembrane</keyword>
<dbReference type="SUPFAM" id="SSF48317">
    <property type="entry name" value="Acid phosphatase/Vanadium-dependent haloperoxidase"/>
    <property type="match status" value="1"/>
</dbReference>
<name>A0A9E3HA54_9NOST</name>
<dbReference type="InterPro" id="IPR036938">
    <property type="entry name" value="PAP2/HPO_sf"/>
</dbReference>
<dbReference type="Gene3D" id="1.10.606.10">
    <property type="entry name" value="Vanadium-containing Chloroperoxidase, domain 2"/>
    <property type="match status" value="1"/>
</dbReference>
<reference evidence="3" key="2">
    <citation type="journal article" date="2022" name="Microbiol. Resour. Announc.">
        <title>Metagenome Sequencing to Explore Phylogenomics of Terrestrial Cyanobacteria.</title>
        <authorList>
            <person name="Ward R.D."/>
            <person name="Stajich J.E."/>
            <person name="Johansen J.R."/>
            <person name="Huntemann M."/>
            <person name="Clum A."/>
            <person name="Foster B."/>
            <person name="Foster B."/>
            <person name="Roux S."/>
            <person name="Palaniappan K."/>
            <person name="Varghese N."/>
            <person name="Mukherjee S."/>
            <person name="Reddy T.B.K."/>
            <person name="Daum C."/>
            <person name="Copeland A."/>
            <person name="Chen I.A."/>
            <person name="Ivanova N.N."/>
            <person name="Kyrpides N.C."/>
            <person name="Shapiro N."/>
            <person name="Eloe-Fadrosh E.A."/>
            <person name="Pietrasiak N."/>
        </authorList>
    </citation>
    <scope>NUCLEOTIDE SEQUENCE</scope>
    <source>
        <strain evidence="3">HA4357-MV3</strain>
    </source>
</reference>
<sequence>MYNQIVRRVAIAKKNTPAKNASLFALVNAAMADAGILAWEQKYFHDFWRPVVGIREHDQSMGPEPTEADNNISDNCDPLWLPLGAPNTNSRKKNFTPNFPAYPSGHATFGAAALHMTRLFYKEVKVGDKNPDNLFNGLDFISEEFNGISTDNKGTVRPRHRRNFPKGLWQMIIENGRSRLYLGVHWIFDAFAVKEDGTPDLTRTDKDGNPFGGVPLGINIAEDIYQAGGGKGPKKSTVSPNS</sequence>
<keyword evidence="1" id="KW-1133">Transmembrane helix</keyword>
<accession>A0A9E3HA54</accession>
<reference evidence="3" key="1">
    <citation type="submission" date="2021-05" db="EMBL/GenBank/DDBJ databases">
        <authorList>
            <person name="Pietrasiak N."/>
            <person name="Ward R."/>
            <person name="Stajich J.E."/>
            <person name="Kurbessoian T."/>
        </authorList>
    </citation>
    <scope>NUCLEOTIDE SEQUENCE</scope>
    <source>
        <strain evidence="3">HA4357-MV3</strain>
    </source>
</reference>
<gene>
    <name evidence="3" type="ORF">KME28_19695</name>
</gene>
<dbReference type="AlphaFoldDB" id="A0A9E3HA54"/>
<dbReference type="EMBL" id="JAHHHW010000116">
    <property type="protein sequence ID" value="MBW4433870.1"/>
    <property type="molecule type" value="Genomic_DNA"/>
</dbReference>
<evidence type="ECO:0000256" key="1">
    <source>
        <dbReference type="SAM" id="Phobius"/>
    </source>
</evidence>
<dbReference type="GO" id="GO:0004601">
    <property type="term" value="F:peroxidase activity"/>
    <property type="evidence" value="ECO:0007669"/>
    <property type="project" value="InterPro"/>
</dbReference>
<keyword evidence="1" id="KW-0472">Membrane</keyword>
<dbReference type="PANTHER" id="PTHR34599:SF1">
    <property type="entry name" value="PHOSPHATIDIC ACID PHOSPHATASE TYPE 2_HALOPEROXIDASE DOMAIN-CONTAINING PROTEIN"/>
    <property type="match status" value="1"/>
</dbReference>
<dbReference type="CDD" id="cd03398">
    <property type="entry name" value="PAP2_haloperoxidase"/>
    <property type="match status" value="1"/>
</dbReference>